<keyword evidence="1" id="KW-1133">Transmembrane helix</keyword>
<evidence type="ECO:0000313" key="3">
    <source>
        <dbReference type="Proteomes" id="UP001528040"/>
    </source>
</evidence>
<keyword evidence="3" id="KW-1185">Reference proteome</keyword>
<accession>A0ABT4W068</accession>
<protein>
    <submittedName>
        <fullName evidence="2">Uncharacterized protein</fullName>
    </submittedName>
</protein>
<reference evidence="2 3" key="1">
    <citation type="submission" date="2023-01" db="EMBL/GenBank/DDBJ databases">
        <authorList>
            <person name="Yoon J.-W."/>
        </authorList>
    </citation>
    <scope>NUCLEOTIDE SEQUENCE [LARGE SCALE GENOMIC DNA]</scope>
    <source>
        <strain evidence="2 3">KMU-50</strain>
    </source>
</reference>
<dbReference type="Proteomes" id="UP001528040">
    <property type="component" value="Unassembled WGS sequence"/>
</dbReference>
<proteinExistence type="predicted"/>
<gene>
    <name evidence="2" type="ORF">O2N63_03925</name>
</gene>
<keyword evidence="1" id="KW-0812">Transmembrane</keyword>
<name>A0ABT4W068_9RHOB</name>
<feature type="transmembrane region" description="Helical" evidence="1">
    <location>
        <begin position="142"/>
        <end position="163"/>
    </location>
</feature>
<dbReference type="RefSeq" id="WP_271052916.1">
    <property type="nucleotide sequence ID" value="NZ_JAQIIO010000002.1"/>
</dbReference>
<comment type="caution">
    <text evidence="2">The sequence shown here is derived from an EMBL/GenBank/DDBJ whole genome shotgun (WGS) entry which is preliminary data.</text>
</comment>
<feature type="transmembrane region" description="Helical" evidence="1">
    <location>
        <begin position="117"/>
        <end position="136"/>
    </location>
</feature>
<organism evidence="2 3">
    <name type="scientific">Aliiroseovarius salicola</name>
    <dbReference type="NCBI Taxonomy" id="3009082"/>
    <lineage>
        <taxon>Bacteria</taxon>
        <taxon>Pseudomonadati</taxon>
        <taxon>Pseudomonadota</taxon>
        <taxon>Alphaproteobacteria</taxon>
        <taxon>Rhodobacterales</taxon>
        <taxon>Paracoccaceae</taxon>
        <taxon>Aliiroseovarius</taxon>
    </lineage>
</organism>
<evidence type="ECO:0000313" key="2">
    <source>
        <dbReference type="EMBL" id="MDA5093227.1"/>
    </source>
</evidence>
<keyword evidence="1" id="KW-0472">Membrane</keyword>
<sequence length="195" mass="21760">MKPMTDNLYHAPIKIGASDVTECPTPYVSSKKSNSAGVSTRGIETLYSLPNSNAFSPSKDEVIKDDSPLGRVRKRQAERAAEVYSLMTDIPQVPRQRKREKSLTFSALKAALNRRNITNLMIVMTVLVGAFDVRYLPVLAAGVAIICVWFVVHFVADFFEFGLEFNSSDVRNKDLKAKLGADPYEKLTSNSRRKQ</sequence>
<dbReference type="EMBL" id="JAQIIO010000002">
    <property type="protein sequence ID" value="MDA5093227.1"/>
    <property type="molecule type" value="Genomic_DNA"/>
</dbReference>
<evidence type="ECO:0000256" key="1">
    <source>
        <dbReference type="SAM" id="Phobius"/>
    </source>
</evidence>